<dbReference type="InterPro" id="IPR051606">
    <property type="entry name" value="Polyketide_Oxido-like"/>
</dbReference>
<dbReference type="VEuPathDB" id="FungiDB:AB675_11560"/>
<comment type="caution">
    <text evidence="3">The sequence shown here is derived from an EMBL/GenBank/DDBJ whole genome shotgun (WGS) entry which is preliminary data.</text>
</comment>
<dbReference type="AlphaFoldDB" id="A0A0N1H9E3"/>
<feature type="domain" description="NAD(P)-binding" evidence="2">
    <location>
        <begin position="10"/>
        <end position="223"/>
    </location>
</feature>
<dbReference type="InterPro" id="IPR016040">
    <property type="entry name" value="NAD(P)-bd_dom"/>
</dbReference>
<keyword evidence="4" id="KW-1185">Reference proteome</keyword>
<evidence type="ECO:0000313" key="3">
    <source>
        <dbReference type="EMBL" id="KPI40182.1"/>
    </source>
</evidence>
<evidence type="ECO:0000259" key="2">
    <source>
        <dbReference type="Pfam" id="PF13460"/>
    </source>
</evidence>
<dbReference type="SUPFAM" id="SSF51735">
    <property type="entry name" value="NAD(P)-binding Rossmann-fold domains"/>
    <property type="match status" value="1"/>
</dbReference>
<accession>A0A0N1H9E3</accession>
<sequence>MAGPKILVLGATGPTGINVLRELIHRQVHAVVYARSPSKIPTELSSSPFVEIIQGEFEKSDEPALSRAMAECKAVISLLGPVLGDKLTPTVFADIYTQQIVPLMVKHSVSRILAMGTISISRPEDSFHFLRWLNSLLIKLLFGTAQKNMFAIEDAFDKGDKDVQGLDWTVYRMGWAIGGCKHADWLKDRDNGEMFAGAVGAEGFTMVLRRAQLARWLVDVATDEAPKFSRQMPAVSRLAGSNKRKLA</sequence>
<dbReference type="GO" id="GO:0016646">
    <property type="term" value="F:oxidoreductase activity, acting on the CH-NH group of donors, NAD or NADP as acceptor"/>
    <property type="evidence" value="ECO:0007669"/>
    <property type="project" value="TreeGrafter"/>
</dbReference>
<dbReference type="PANTHER" id="PTHR43355:SF2">
    <property type="entry name" value="FLAVIN REDUCTASE (NADPH)"/>
    <property type="match status" value="1"/>
</dbReference>
<protein>
    <recommendedName>
        <fullName evidence="2">NAD(P)-binding domain-containing protein</fullName>
    </recommendedName>
</protein>
<evidence type="ECO:0000313" key="4">
    <source>
        <dbReference type="Proteomes" id="UP000038010"/>
    </source>
</evidence>
<comment type="similarity">
    <text evidence="1">Belongs to the avfA family.</text>
</comment>
<organism evidence="3 4">
    <name type="scientific">Cyphellophora attinorum</name>
    <dbReference type="NCBI Taxonomy" id="1664694"/>
    <lineage>
        <taxon>Eukaryota</taxon>
        <taxon>Fungi</taxon>
        <taxon>Dikarya</taxon>
        <taxon>Ascomycota</taxon>
        <taxon>Pezizomycotina</taxon>
        <taxon>Eurotiomycetes</taxon>
        <taxon>Chaetothyriomycetidae</taxon>
        <taxon>Chaetothyriales</taxon>
        <taxon>Cyphellophoraceae</taxon>
        <taxon>Cyphellophora</taxon>
    </lineage>
</organism>
<dbReference type="Proteomes" id="UP000038010">
    <property type="component" value="Unassembled WGS sequence"/>
</dbReference>
<dbReference type="RefSeq" id="XP_018000145.1">
    <property type="nucleotide sequence ID" value="XM_018140419.1"/>
</dbReference>
<proteinExistence type="inferred from homology"/>
<dbReference type="Pfam" id="PF13460">
    <property type="entry name" value="NAD_binding_10"/>
    <property type="match status" value="1"/>
</dbReference>
<dbReference type="OrthoDB" id="10254221at2759"/>
<dbReference type="PANTHER" id="PTHR43355">
    <property type="entry name" value="FLAVIN REDUCTASE (NADPH)"/>
    <property type="match status" value="1"/>
</dbReference>
<name>A0A0N1H9E3_9EURO</name>
<reference evidence="3 4" key="1">
    <citation type="submission" date="2015-06" db="EMBL/GenBank/DDBJ databases">
        <title>Draft genome of the ant-associated black yeast Phialophora attae CBS 131958.</title>
        <authorList>
            <person name="Moreno L.F."/>
            <person name="Stielow B.J."/>
            <person name="de Hoog S."/>
            <person name="Vicente V.A."/>
            <person name="Weiss V.A."/>
            <person name="de Vries M."/>
            <person name="Cruz L.M."/>
            <person name="Souza E.M."/>
        </authorList>
    </citation>
    <scope>NUCLEOTIDE SEQUENCE [LARGE SCALE GENOMIC DNA]</scope>
    <source>
        <strain evidence="3 4">CBS 131958</strain>
    </source>
</reference>
<dbReference type="InterPro" id="IPR036291">
    <property type="entry name" value="NAD(P)-bd_dom_sf"/>
</dbReference>
<dbReference type="Gene3D" id="3.40.50.720">
    <property type="entry name" value="NAD(P)-binding Rossmann-like Domain"/>
    <property type="match status" value="1"/>
</dbReference>
<dbReference type="GeneID" id="28732300"/>
<dbReference type="EMBL" id="LFJN01000013">
    <property type="protein sequence ID" value="KPI40182.1"/>
    <property type="molecule type" value="Genomic_DNA"/>
</dbReference>
<dbReference type="STRING" id="1664694.A0A0N1H9E3"/>
<evidence type="ECO:0000256" key="1">
    <source>
        <dbReference type="ARBA" id="ARBA00038376"/>
    </source>
</evidence>
<gene>
    <name evidence="3" type="ORF">AB675_11560</name>
</gene>